<accession>A0AA94F3M8</accession>
<gene>
    <name evidence="2" type="ORF">EJB19_01255</name>
    <name evidence="1" type="ORF">EJB19_11460</name>
</gene>
<name>A0AA94F3M8_9FLAO</name>
<comment type="caution">
    <text evidence="2">The sequence shown here is derived from an EMBL/GenBank/DDBJ whole genome shotgun (WGS) entry which is preliminary data.</text>
</comment>
<organism evidence="2">
    <name type="scientific">Flavobacterium columnare</name>
    <dbReference type="NCBI Taxonomy" id="996"/>
    <lineage>
        <taxon>Bacteria</taxon>
        <taxon>Pseudomonadati</taxon>
        <taxon>Bacteroidota</taxon>
        <taxon>Flavobacteriia</taxon>
        <taxon>Flavobacteriales</taxon>
        <taxon>Flavobacteriaceae</taxon>
        <taxon>Flavobacterium</taxon>
    </lineage>
</organism>
<evidence type="ECO:0000313" key="2">
    <source>
        <dbReference type="EMBL" id="RVU88813.1"/>
    </source>
</evidence>
<dbReference type="EMBL" id="RWGX01000003">
    <property type="protein sequence ID" value="RVU88813.1"/>
    <property type="molecule type" value="Genomic_DNA"/>
</dbReference>
<evidence type="ECO:0000313" key="1">
    <source>
        <dbReference type="EMBL" id="RVU88739.1"/>
    </source>
</evidence>
<dbReference type="EMBL" id="RWGX01000004">
    <property type="protein sequence ID" value="RVU88739.1"/>
    <property type="molecule type" value="Genomic_DNA"/>
</dbReference>
<dbReference type="AlphaFoldDB" id="A0AA94F3M8"/>
<sequence length="183" mass="21363">MNANDFLKRVLQDVKVDASQHFDRNFERKAFFNQKWPTTSMRNRRGSLMMRTGALRRSIRSNVQGSQIVWKSSLPYAAIHNEGGEIIVTEKMKKFFWAMYYKSSGAILFNVKKKAMANTERNRKLSTEAEQWKALALQKTGEKMKIQKRQFIGEHPIVKEIVIRVVNNNLKEINEQILKASKQ</sequence>
<reference evidence="2" key="1">
    <citation type="submission" date="2018-12" db="EMBL/GenBank/DDBJ databases">
        <title>Draft genome sequence of Flaovobacterium columnare BGFS27 isolated from channel catfish in Alabama.</title>
        <authorList>
            <person name="Cai W."/>
            <person name="Arias C."/>
        </authorList>
    </citation>
    <scope>NUCLEOTIDE SEQUENCE [LARGE SCALE GENOMIC DNA]</scope>
    <source>
        <strain evidence="2">BGFS27</strain>
    </source>
</reference>
<protein>
    <submittedName>
        <fullName evidence="2">Uncharacterized protein</fullName>
    </submittedName>
</protein>
<proteinExistence type="predicted"/>
<dbReference type="RefSeq" id="WP_127821655.1">
    <property type="nucleotide sequence ID" value="NZ_RWGX02000014.1"/>
</dbReference>